<protein>
    <submittedName>
        <fullName evidence="1">Uncharacterized protein</fullName>
    </submittedName>
</protein>
<evidence type="ECO:0000313" key="2">
    <source>
        <dbReference type="Proteomes" id="UP000013961"/>
    </source>
</evidence>
<dbReference type="Proteomes" id="UP000013961">
    <property type="component" value="Chromosome"/>
</dbReference>
<dbReference type="KEGG" id="mabb:MASS_1050"/>
<organism evidence="1 2">
    <name type="scientific">Mycobacteroides abscessus subsp. bolletii 50594</name>
    <dbReference type="NCBI Taxonomy" id="1303024"/>
    <lineage>
        <taxon>Bacteria</taxon>
        <taxon>Bacillati</taxon>
        <taxon>Actinomycetota</taxon>
        <taxon>Actinomycetes</taxon>
        <taxon>Mycobacteriales</taxon>
        <taxon>Mycobacteriaceae</taxon>
        <taxon>Mycobacteroides</taxon>
        <taxon>Mycobacteroides abscessus</taxon>
    </lineage>
</organism>
<sequence length="212" mass="23198">MRADAGRLPFRFVELSFDTSGLVPSEDGWYDPATGDQFWVSHSRGAYLSVPLNDVGAVRRVLVETVLNRPAGVVEAFVVGVDALPGLLYVVKVPKADAPQGLTFMASIVVPRAHSYAMVCGAFAEGPVTGIREATVLEEMLAAGGPSSQMWPPHPYAPDLEPGIPYNIADEMRWDERFPDHPLTRLRRWVARVTPTIRVGSRFAALPPFSVR</sequence>
<name>A0AB33A7B2_9MYCO</name>
<accession>A0AB33A7B2</accession>
<proteinExistence type="predicted"/>
<reference evidence="1 2" key="1">
    <citation type="journal article" date="2013" name="Genome Announc.">
        <title>Complete Genome Sequence of Mycobacterium massiliense Clinical Strain Asan 50594, Belonging to the Type II Genotype.</title>
        <authorList>
            <person name="Kim B.J."/>
            <person name="Kim B.R."/>
            <person name="Hong S.H."/>
            <person name="Seok S.H."/>
            <person name="Kook Y.H."/>
            <person name="Kim B.J."/>
        </authorList>
    </citation>
    <scope>NUCLEOTIDE SEQUENCE [LARGE SCALE GENOMIC DNA]</scope>
    <source>
        <strain evidence="1 2">50594</strain>
    </source>
</reference>
<gene>
    <name evidence="1" type="ORF">MASS_1050</name>
</gene>
<evidence type="ECO:0000313" key="1">
    <source>
        <dbReference type="EMBL" id="AGM27652.1"/>
    </source>
</evidence>
<dbReference type="AlphaFoldDB" id="A0AB33A7B2"/>
<dbReference type="EMBL" id="CP004374">
    <property type="protein sequence ID" value="AGM27652.1"/>
    <property type="molecule type" value="Genomic_DNA"/>
</dbReference>